<dbReference type="HOGENOM" id="CLU_1621899_0_0_1"/>
<dbReference type="InParanoid" id="M1DSG8"/>
<organism evidence="2 3">
    <name type="scientific">Solanum tuberosum</name>
    <name type="common">Potato</name>
    <dbReference type="NCBI Taxonomy" id="4113"/>
    <lineage>
        <taxon>Eukaryota</taxon>
        <taxon>Viridiplantae</taxon>
        <taxon>Streptophyta</taxon>
        <taxon>Embryophyta</taxon>
        <taxon>Tracheophyta</taxon>
        <taxon>Spermatophyta</taxon>
        <taxon>Magnoliopsida</taxon>
        <taxon>eudicotyledons</taxon>
        <taxon>Gunneridae</taxon>
        <taxon>Pentapetalae</taxon>
        <taxon>asterids</taxon>
        <taxon>lamiids</taxon>
        <taxon>Solanales</taxon>
        <taxon>Solanaceae</taxon>
        <taxon>Solanoideae</taxon>
        <taxon>Solaneae</taxon>
        <taxon>Solanum</taxon>
    </lineage>
</organism>
<reference evidence="3" key="1">
    <citation type="journal article" date="2011" name="Nature">
        <title>Genome sequence and analysis of the tuber crop potato.</title>
        <authorList>
            <consortium name="The Potato Genome Sequencing Consortium"/>
        </authorList>
    </citation>
    <scope>NUCLEOTIDE SEQUENCE [LARGE SCALE GENOMIC DNA]</scope>
    <source>
        <strain evidence="3">cv. DM1-3 516 R44</strain>
    </source>
</reference>
<name>M1DSG8_SOLTU</name>
<feature type="region of interest" description="Disordered" evidence="1">
    <location>
        <begin position="28"/>
        <end position="64"/>
    </location>
</feature>
<dbReference type="AlphaFoldDB" id="M1DSG8"/>
<proteinExistence type="predicted"/>
<keyword evidence="3" id="KW-1185">Reference proteome</keyword>
<dbReference type="PaxDb" id="4113-PGSC0003DMT400093677"/>
<dbReference type="Gramene" id="PGSC0003DMT400093677">
    <property type="protein sequence ID" value="PGSC0003DMT400093677"/>
    <property type="gene ID" value="PGSC0003DMG400043248"/>
</dbReference>
<evidence type="ECO:0000256" key="1">
    <source>
        <dbReference type="SAM" id="MobiDB-lite"/>
    </source>
</evidence>
<accession>M1DSG8</accession>
<dbReference type="Proteomes" id="UP000011115">
    <property type="component" value="Unassembled WGS sequence"/>
</dbReference>
<evidence type="ECO:0000313" key="3">
    <source>
        <dbReference type="Proteomes" id="UP000011115"/>
    </source>
</evidence>
<dbReference type="EnsemblPlants" id="PGSC0003DMT400093677">
    <property type="protein sequence ID" value="PGSC0003DMT400093677"/>
    <property type="gene ID" value="PGSC0003DMG400043248"/>
</dbReference>
<sequence>MKISESPNPFDESPKGLILAFCSSVLSPEGKDQIGSKKKQSSYHQAALRSRTMSPNDPKHDDVEDTLSIAEGNSGHSAEMNQEVERDFKLTTIVTQLNELATKISEVENQCRSQGRYIPPDERERSMSNENKRIKDKILIILPKLHEQDRMLEVMRESIELLIR</sequence>
<evidence type="ECO:0000313" key="2">
    <source>
        <dbReference type="EnsemblPlants" id="PGSC0003DMT400093677"/>
    </source>
</evidence>
<protein>
    <submittedName>
        <fullName evidence="2">Uncharacterized protein</fullName>
    </submittedName>
</protein>
<reference evidence="2" key="2">
    <citation type="submission" date="2015-06" db="UniProtKB">
        <authorList>
            <consortium name="EnsemblPlants"/>
        </authorList>
    </citation>
    <scope>IDENTIFICATION</scope>
    <source>
        <strain evidence="2">DM1-3 516 R44</strain>
    </source>
</reference>